<keyword evidence="1" id="KW-0812">Transmembrane</keyword>
<dbReference type="EMBL" id="DTLI01000016">
    <property type="protein sequence ID" value="HHS51359.1"/>
    <property type="molecule type" value="Genomic_DNA"/>
</dbReference>
<proteinExistence type="predicted"/>
<dbReference type="AlphaFoldDB" id="A0A7C6EBK2"/>
<sequence>MLEKIWFWVIVISIIIVGIVIISESTKSIENKQNYRRNYPKTQEITETETPWNVASEIFKLQAKGKIPDYEILKWDAFDAPIKTEVDLWILIKGEFTNWEIKELLKLLYRKIKLSNGTYAAGLPKDLSESGESMTFRWHTRPTNIYIYAYTSLVKYYKGGENWKAMLDWVENLNVEPNISLAN</sequence>
<evidence type="ECO:0000256" key="1">
    <source>
        <dbReference type="SAM" id="Phobius"/>
    </source>
</evidence>
<protein>
    <submittedName>
        <fullName evidence="2">Uncharacterized protein</fullName>
    </submittedName>
</protein>
<comment type="caution">
    <text evidence="2">The sequence shown here is derived from an EMBL/GenBank/DDBJ whole genome shotgun (WGS) entry which is preliminary data.</text>
</comment>
<reference evidence="2" key="1">
    <citation type="journal article" date="2020" name="mSystems">
        <title>Genome- and Community-Level Interaction Insights into Carbon Utilization and Element Cycling Functions of Hydrothermarchaeota in Hydrothermal Sediment.</title>
        <authorList>
            <person name="Zhou Z."/>
            <person name="Liu Y."/>
            <person name="Xu W."/>
            <person name="Pan J."/>
            <person name="Luo Z.H."/>
            <person name="Li M."/>
        </authorList>
    </citation>
    <scope>NUCLEOTIDE SEQUENCE [LARGE SCALE GENOMIC DNA]</scope>
    <source>
        <strain evidence="2">SpSt-876</strain>
    </source>
</reference>
<name>A0A7C6EBK2_UNCW3</name>
<evidence type="ECO:0000313" key="2">
    <source>
        <dbReference type="EMBL" id="HHS51359.1"/>
    </source>
</evidence>
<organism evidence="2">
    <name type="scientific">candidate division WOR-3 bacterium</name>
    <dbReference type="NCBI Taxonomy" id="2052148"/>
    <lineage>
        <taxon>Bacteria</taxon>
        <taxon>Bacteria division WOR-3</taxon>
    </lineage>
</organism>
<keyword evidence="1" id="KW-1133">Transmembrane helix</keyword>
<accession>A0A7C6EBK2</accession>
<keyword evidence="1" id="KW-0472">Membrane</keyword>
<gene>
    <name evidence="2" type="ORF">ENW73_00625</name>
</gene>
<feature type="transmembrane region" description="Helical" evidence="1">
    <location>
        <begin position="6"/>
        <end position="23"/>
    </location>
</feature>